<gene>
    <name evidence="1" type="ORF">IscW_ISCW008183</name>
</gene>
<dbReference type="HOGENOM" id="CLU_2925171_0_0_1"/>
<organism>
    <name type="scientific">Ixodes scapularis</name>
    <name type="common">Black-legged tick</name>
    <name type="synonym">Deer tick</name>
    <dbReference type="NCBI Taxonomy" id="6945"/>
    <lineage>
        <taxon>Eukaryota</taxon>
        <taxon>Metazoa</taxon>
        <taxon>Ecdysozoa</taxon>
        <taxon>Arthropoda</taxon>
        <taxon>Chelicerata</taxon>
        <taxon>Arachnida</taxon>
        <taxon>Acari</taxon>
        <taxon>Parasitiformes</taxon>
        <taxon>Ixodida</taxon>
        <taxon>Ixodoidea</taxon>
        <taxon>Ixodidae</taxon>
        <taxon>Ixodinae</taxon>
        <taxon>Ixodes</taxon>
    </lineage>
</organism>
<protein>
    <submittedName>
        <fullName evidence="1 2">Uncharacterized protein</fullName>
    </submittedName>
</protein>
<keyword evidence="3" id="KW-1185">Reference proteome</keyword>
<dbReference type="InParanoid" id="B7PS92"/>
<dbReference type="Proteomes" id="UP000001555">
    <property type="component" value="Unassembled WGS sequence"/>
</dbReference>
<evidence type="ECO:0000313" key="3">
    <source>
        <dbReference type="Proteomes" id="UP000001555"/>
    </source>
</evidence>
<proteinExistence type="predicted"/>
<evidence type="ECO:0000313" key="2">
    <source>
        <dbReference type="EnsemblMetazoa" id="ISCW008183-PA"/>
    </source>
</evidence>
<evidence type="ECO:0000313" key="1">
    <source>
        <dbReference type="EMBL" id="EEC09464.1"/>
    </source>
</evidence>
<dbReference type="AlphaFoldDB" id="B7PS92"/>
<reference evidence="1 3" key="1">
    <citation type="submission" date="2008-03" db="EMBL/GenBank/DDBJ databases">
        <title>Annotation of Ixodes scapularis.</title>
        <authorList>
            <consortium name="Ixodes scapularis Genome Project Consortium"/>
            <person name="Caler E."/>
            <person name="Hannick L.I."/>
            <person name="Bidwell S."/>
            <person name="Joardar V."/>
            <person name="Thiagarajan M."/>
            <person name="Amedeo P."/>
            <person name="Galinsky K.J."/>
            <person name="Schobel S."/>
            <person name="Inman J."/>
            <person name="Hostetler J."/>
            <person name="Miller J."/>
            <person name="Hammond M."/>
            <person name="Megy K."/>
            <person name="Lawson D."/>
            <person name="Kodira C."/>
            <person name="Sutton G."/>
            <person name="Meyer J."/>
            <person name="Hill C.A."/>
            <person name="Birren B."/>
            <person name="Nene V."/>
            <person name="Collins F."/>
            <person name="Alarcon-Chaidez F."/>
            <person name="Wikel S."/>
            <person name="Strausberg R."/>
        </authorList>
    </citation>
    <scope>NUCLEOTIDE SEQUENCE [LARGE SCALE GENOMIC DNA]</scope>
    <source>
        <strain evidence="3">Wikel</strain>
        <strain evidence="1">Wikel colony</strain>
    </source>
</reference>
<reference evidence="2" key="2">
    <citation type="submission" date="2020-05" db="UniProtKB">
        <authorList>
            <consortium name="EnsemblMetazoa"/>
        </authorList>
    </citation>
    <scope>IDENTIFICATION</scope>
    <source>
        <strain evidence="2">wikel</strain>
    </source>
</reference>
<dbReference type="VEuPathDB" id="VectorBase:ISCW008183"/>
<name>B7PS92_IXOSC</name>
<dbReference type="EMBL" id="DS777384">
    <property type="protein sequence ID" value="EEC09464.1"/>
    <property type="molecule type" value="Genomic_DNA"/>
</dbReference>
<dbReference type="EMBL" id="ABJB010816429">
    <property type="status" value="NOT_ANNOTATED_CDS"/>
    <property type="molecule type" value="Genomic_DNA"/>
</dbReference>
<dbReference type="EnsemblMetazoa" id="ISCW008183-RA">
    <property type="protein sequence ID" value="ISCW008183-PA"/>
    <property type="gene ID" value="ISCW008183"/>
</dbReference>
<sequence>MLRSKVTRAPRTKHSELSVVEPHWSTVAHQSRVYIWRVTCPTGFDLQALIIAAARSLNVVS</sequence>
<dbReference type="PaxDb" id="6945-B7PS92"/>
<accession>B7PS92</accession>